<dbReference type="eggNOG" id="ENOG502R2SR">
    <property type="taxonomic scope" value="Eukaryota"/>
</dbReference>
<feature type="chain" id="PRO_5004201998" evidence="1">
    <location>
        <begin position="21"/>
        <end position="201"/>
    </location>
</feature>
<dbReference type="RefSeq" id="XP_001019422.2">
    <property type="nucleotide sequence ID" value="XM_001019422.2"/>
</dbReference>
<accession>Q23R71</accession>
<gene>
    <name evidence="2" type="ORF">TTHERM_00390170</name>
</gene>
<dbReference type="HOGENOM" id="CLU_1368673_0_0_1"/>
<dbReference type="GeneID" id="7834846"/>
<name>Q23R71_TETTS</name>
<evidence type="ECO:0000313" key="2">
    <source>
        <dbReference type="EMBL" id="EAR99177.2"/>
    </source>
</evidence>
<protein>
    <submittedName>
        <fullName evidence="2">Transmembrane protein, putative</fullName>
    </submittedName>
</protein>
<keyword evidence="2" id="KW-0472">Membrane</keyword>
<evidence type="ECO:0000313" key="3">
    <source>
        <dbReference type="Proteomes" id="UP000009168"/>
    </source>
</evidence>
<organism evidence="2 3">
    <name type="scientific">Tetrahymena thermophila (strain SB210)</name>
    <dbReference type="NCBI Taxonomy" id="312017"/>
    <lineage>
        <taxon>Eukaryota</taxon>
        <taxon>Sar</taxon>
        <taxon>Alveolata</taxon>
        <taxon>Ciliophora</taxon>
        <taxon>Intramacronucleata</taxon>
        <taxon>Oligohymenophorea</taxon>
        <taxon>Hymenostomatida</taxon>
        <taxon>Tetrahymenina</taxon>
        <taxon>Tetrahymenidae</taxon>
        <taxon>Tetrahymena</taxon>
    </lineage>
</organism>
<sequence>MMKIANSILILFILISITYSIKNYKLPANFQTEFDTFLSKYKSDSISKNDVIKFVSPILRGTVERHDRELMSAISRKYFNQTEELMLTKDNLRQMVIKEKFETFINDFAMNMYKHLVQLYDIEDDITEADFERMVEDPELYGFIWEDYLIMTENVEELLIETEYDQSDLDRAVNELTEQWKVFESELTKEEQQTQQKKTDL</sequence>
<reference evidence="3" key="1">
    <citation type="journal article" date="2006" name="PLoS Biol.">
        <title>Macronuclear genome sequence of the ciliate Tetrahymena thermophila, a model eukaryote.</title>
        <authorList>
            <person name="Eisen J.A."/>
            <person name="Coyne R.S."/>
            <person name="Wu M."/>
            <person name="Wu D."/>
            <person name="Thiagarajan M."/>
            <person name="Wortman J.R."/>
            <person name="Badger J.H."/>
            <person name="Ren Q."/>
            <person name="Amedeo P."/>
            <person name="Jones K.M."/>
            <person name="Tallon L.J."/>
            <person name="Delcher A.L."/>
            <person name="Salzberg S.L."/>
            <person name="Silva J.C."/>
            <person name="Haas B.J."/>
            <person name="Majoros W.H."/>
            <person name="Farzad M."/>
            <person name="Carlton J.M."/>
            <person name="Smith R.K. Jr."/>
            <person name="Garg J."/>
            <person name="Pearlman R.E."/>
            <person name="Karrer K.M."/>
            <person name="Sun L."/>
            <person name="Manning G."/>
            <person name="Elde N.C."/>
            <person name="Turkewitz A.P."/>
            <person name="Asai D.J."/>
            <person name="Wilkes D.E."/>
            <person name="Wang Y."/>
            <person name="Cai H."/>
            <person name="Collins K."/>
            <person name="Stewart B.A."/>
            <person name="Lee S.R."/>
            <person name="Wilamowska K."/>
            <person name="Weinberg Z."/>
            <person name="Ruzzo W.L."/>
            <person name="Wloga D."/>
            <person name="Gaertig J."/>
            <person name="Frankel J."/>
            <person name="Tsao C.-C."/>
            <person name="Gorovsky M.A."/>
            <person name="Keeling P.J."/>
            <person name="Waller R.F."/>
            <person name="Patron N.J."/>
            <person name="Cherry J.M."/>
            <person name="Stover N.A."/>
            <person name="Krieger C.J."/>
            <person name="del Toro C."/>
            <person name="Ryder H.F."/>
            <person name="Williamson S.C."/>
            <person name="Barbeau R.A."/>
            <person name="Hamilton E.P."/>
            <person name="Orias E."/>
        </authorList>
    </citation>
    <scope>NUCLEOTIDE SEQUENCE [LARGE SCALE GENOMIC DNA]</scope>
    <source>
        <strain evidence="3">SB210</strain>
    </source>
</reference>
<dbReference type="EMBL" id="GG662644">
    <property type="protein sequence ID" value="EAR99177.2"/>
    <property type="molecule type" value="Genomic_DNA"/>
</dbReference>
<dbReference type="AlphaFoldDB" id="Q23R71"/>
<keyword evidence="1" id="KW-0732">Signal</keyword>
<evidence type="ECO:0000256" key="1">
    <source>
        <dbReference type="SAM" id="SignalP"/>
    </source>
</evidence>
<keyword evidence="3" id="KW-1185">Reference proteome</keyword>
<dbReference type="Proteomes" id="UP000009168">
    <property type="component" value="Unassembled WGS sequence"/>
</dbReference>
<dbReference type="KEGG" id="tet:TTHERM_00390170"/>
<dbReference type="InParanoid" id="Q23R71"/>
<feature type="signal peptide" evidence="1">
    <location>
        <begin position="1"/>
        <end position="20"/>
    </location>
</feature>
<dbReference type="OrthoDB" id="10544032at2759"/>
<proteinExistence type="predicted"/>
<keyword evidence="2" id="KW-0812">Transmembrane</keyword>